<keyword evidence="3" id="KW-1185">Reference proteome</keyword>
<organism evidence="2 3">
    <name type="scientific">Yinghuangia soli</name>
    <dbReference type="NCBI Taxonomy" id="2908204"/>
    <lineage>
        <taxon>Bacteria</taxon>
        <taxon>Bacillati</taxon>
        <taxon>Actinomycetota</taxon>
        <taxon>Actinomycetes</taxon>
        <taxon>Kitasatosporales</taxon>
        <taxon>Streptomycetaceae</taxon>
        <taxon>Yinghuangia</taxon>
    </lineage>
</organism>
<dbReference type="Proteomes" id="UP001165378">
    <property type="component" value="Unassembled WGS sequence"/>
</dbReference>
<dbReference type="AlphaFoldDB" id="A0AA41PVZ4"/>
<evidence type="ECO:0000313" key="3">
    <source>
        <dbReference type="Proteomes" id="UP001165378"/>
    </source>
</evidence>
<dbReference type="EMBL" id="JAKFHA010000002">
    <property type="protein sequence ID" value="MCF2526743.1"/>
    <property type="molecule type" value="Genomic_DNA"/>
</dbReference>
<comment type="caution">
    <text evidence="2">The sequence shown here is derived from an EMBL/GenBank/DDBJ whole genome shotgun (WGS) entry which is preliminary data.</text>
</comment>
<evidence type="ECO:0000256" key="1">
    <source>
        <dbReference type="SAM" id="MobiDB-lite"/>
    </source>
</evidence>
<name>A0AA41PVZ4_9ACTN</name>
<evidence type="ECO:0000313" key="2">
    <source>
        <dbReference type="EMBL" id="MCF2526743.1"/>
    </source>
</evidence>
<reference evidence="2" key="1">
    <citation type="submission" date="2022-01" db="EMBL/GenBank/DDBJ databases">
        <title>Genome-Based Taxonomic Classification of the Phylum Actinobacteria.</title>
        <authorList>
            <person name="Gao Y."/>
        </authorList>
    </citation>
    <scope>NUCLEOTIDE SEQUENCE</scope>
    <source>
        <strain evidence="2">KLBMP 8922</strain>
    </source>
</reference>
<gene>
    <name evidence="2" type="ORF">LZ495_05840</name>
</gene>
<sequence length="243" mass="26125">MRADKMSRALAWLALFAAVVLTAAGEYALFVGCGFGRWVSAAGPVCLDAYAVAAIRARREVLPAVLLMVGSNATAHLLPADGPPVGVVVAVASLAPLVLWRTHVLLDHKPDVNNVNVTAGPHLEVVADDDQVIHLPREMNHFEDVPSSWDEPWRAPWNNQPHDHLDDHPETLGLSPKMVAPVVGGWSSVDAQTATAGDHLDDQAHDHPETFWDPGKMSAGWAPVPTHDDHTARNYGTIPDATV</sequence>
<proteinExistence type="predicted"/>
<feature type="non-terminal residue" evidence="2">
    <location>
        <position position="243"/>
    </location>
</feature>
<protein>
    <submittedName>
        <fullName evidence="2">Uncharacterized protein</fullName>
    </submittedName>
</protein>
<feature type="region of interest" description="Disordered" evidence="1">
    <location>
        <begin position="222"/>
        <end position="243"/>
    </location>
</feature>
<accession>A0AA41PVZ4</accession>